<name>A0ABN3DEP5_9ACTN</name>
<proteinExistence type="predicted"/>
<dbReference type="Pfam" id="PF14333">
    <property type="entry name" value="DUF4389"/>
    <property type="match status" value="2"/>
</dbReference>
<keyword evidence="1" id="KW-1133">Transmembrane helix</keyword>
<keyword evidence="3" id="KW-1185">Reference proteome</keyword>
<dbReference type="EMBL" id="BAAATR010000002">
    <property type="protein sequence ID" value="GAA2229177.1"/>
    <property type="molecule type" value="Genomic_DNA"/>
</dbReference>
<evidence type="ECO:0000256" key="1">
    <source>
        <dbReference type="SAM" id="Phobius"/>
    </source>
</evidence>
<feature type="transmembrane region" description="Helical" evidence="1">
    <location>
        <begin position="38"/>
        <end position="59"/>
    </location>
</feature>
<organism evidence="2 3">
    <name type="scientific">Kitasatospora cystarginea</name>
    <dbReference type="NCBI Taxonomy" id="58350"/>
    <lineage>
        <taxon>Bacteria</taxon>
        <taxon>Bacillati</taxon>
        <taxon>Actinomycetota</taxon>
        <taxon>Actinomycetes</taxon>
        <taxon>Kitasatosporales</taxon>
        <taxon>Streptomycetaceae</taxon>
        <taxon>Kitasatospora</taxon>
    </lineage>
</organism>
<comment type="caution">
    <text evidence="2">The sequence shown here is derived from an EMBL/GenBank/DDBJ whole genome shotgun (WGS) entry which is preliminary data.</text>
</comment>
<accession>A0ABN3DEP5</accession>
<feature type="transmembrane region" description="Helical" evidence="1">
    <location>
        <begin position="157"/>
        <end position="177"/>
    </location>
</feature>
<dbReference type="InterPro" id="IPR025498">
    <property type="entry name" value="DUF4389"/>
</dbReference>
<keyword evidence="1" id="KW-0472">Membrane</keyword>
<feature type="transmembrane region" description="Helical" evidence="1">
    <location>
        <begin position="135"/>
        <end position="151"/>
    </location>
</feature>
<dbReference type="Proteomes" id="UP001500305">
    <property type="component" value="Unassembled WGS sequence"/>
</dbReference>
<gene>
    <name evidence="2" type="ORF">GCM10010430_06310</name>
</gene>
<sequence length="230" mass="26051">MATTTAADRPIRVEAVLDEPLSRWLWLVKWLLLVPHHIALSILWLAFVPVGVVASVVVLRTGRYPRRLFHFATGVLRWTWRVAYYSYGALATDRYPPLSLGAEPGYPARLYIGYPRRLPRGAALVKWWLRATPQYLLIVLSLGSFRLLWWIGGFLPVLALAALVAMVFTSPAVVLLCTGRYPKRQFDALVGFDRWLIRVLAYAFLLTDEYPPLRMDRGGTEPHPPVAAEA</sequence>
<evidence type="ECO:0000313" key="3">
    <source>
        <dbReference type="Proteomes" id="UP001500305"/>
    </source>
</evidence>
<reference evidence="2 3" key="1">
    <citation type="journal article" date="2019" name="Int. J. Syst. Evol. Microbiol.">
        <title>The Global Catalogue of Microorganisms (GCM) 10K type strain sequencing project: providing services to taxonomists for standard genome sequencing and annotation.</title>
        <authorList>
            <consortium name="The Broad Institute Genomics Platform"/>
            <consortium name="The Broad Institute Genome Sequencing Center for Infectious Disease"/>
            <person name="Wu L."/>
            <person name="Ma J."/>
        </authorList>
    </citation>
    <scope>NUCLEOTIDE SEQUENCE [LARGE SCALE GENOMIC DNA]</scope>
    <source>
        <strain evidence="2 3">JCM 7356</strain>
    </source>
</reference>
<dbReference type="RefSeq" id="WP_344634621.1">
    <property type="nucleotide sequence ID" value="NZ_BAAATR010000002.1"/>
</dbReference>
<evidence type="ECO:0000313" key="2">
    <source>
        <dbReference type="EMBL" id="GAA2229177.1"/>
    </source>
</evidence>
<keyword evidence="1" id="KW-0812">Transmembrane</keyword>
<protein>
    <submittedName>
        <fullName evidence="2">DUF4389 domain-containing protein</fullName>
    </submittedName>
</protein>